<dbReference type="InterPro" id="IPR001304">
    <property type="entry name" value="C-type_lectin-like"/>
</dbReference>
<evidence type="ECO:0000256" key="3">
    <source>
        <dbReference type="ARBA" id="ARBA00022968"/>
    </source>
</evidence>
<evidence type="ECO:0000259" key="6">
    <source>
        <dbReference type="PROSITE" id="PS50041"/>
    </source>
</evidence>
<keyword evidence="2" id="KW-0430">Lectin</keyword>
<accession>K7GDV7</accession>
<reference evidence="7" key="4">
    <citation type="submission" date="2025-09" db="UniProtKB">
        <authorList>
            <consortium name="Ensembl"/>
        </authorList>
    </citation>
    <scope>IDENTIFICATION</scope>
</reference>
<dbReference type="SMART" id="SM00034">
    <property type="entry name" value="CLECT"/>
    <property type="match status" value="1"/>
</dbReference>
<sequence>LSAGGSGCKFCPMDWRLRGDKCYWVSTENKVWSKSRSDCGARGYPPILQEARAGQEFIKNLTQGSAHFWVGLSYPSAEKAWTWVNGSRLDQSRLPVSDPTEENNCGAVNGNQLNSRSCISGFQWICQRE</sequence>
<reference evidence="8" key="1">
    <citation type="submission" date="2011-10" db="EMBL/GenBank/DDBJ databases">
        <authorList>
            <consortium name="Soft-shell Turtle Genome Consortium"/>
        </authorList>
    </citation>
    <scope>NUCLEOTIDE SEQUENCE [LARGE SCALE GENOMIC DNA]</scope>
    <source>
        <strain evidence="8">Daiwa-1</strain>
    </source>
</reference>
<evidence type="ECO:0000256" key="2">
    <source>
        <dbReference type="ARBA" id="ARBA00022734"/>
    </source>
</evidence>
<dbReference type="Proteomes" id="UP000007267">
    <property type="component" value="Unassembled WGS sequence"/>
</dbReference>
<keyword evidence="8" id="KW-1185">Reference proteome</keyword>
<dbReference type="AlphaFoldDB" id="K7GDV7"/>
<evidence type="ECO:0000256" key="4">
    <source>
        <dbReference type="ARBA" id="ARBA00022989"/>
    </source>
</evidence>
<dbReference type="SUPFAM" id="SSF56436">
    <property type="entry name" value="C-type lectin-like"/>
    <property type="match status" value="1"/>
</dbReference>
<dbReference type="EMBL" id="AGCU01175294">
    <property type="status" value="NOT_ANNOTATED_CDS"/>
    <property type="molecule type" value="Genomic_DNA"/>
</dbReference>
<dbReference type="GO" id="GO:0009986">
    <property type="term" value="C:cell surface"/>
    <property type="evidence" value="ECO:0007669"/>
    <property type="project" value="TreeGrafter"/>
</dbReference>
<dbReference type="InterPro" id="IPR016187">
    <property type="entry name" value="CTDL_fold"/>
</dbReference>
<dbReference type="Pfam" id="PF00059">
    <property type="entry name" value="Lectin_C"/>
    <property type="match status" value="1"/>
</dbReference>
<reference evidence="7" key="3">
    <citation type="submission" date="2025-08" db="UniProtKB">
        <authorList>
            <consortium name="Ensembl"/>
        </authorList>
    </citation>
    <scope>IDENTIFICATION</scope>
</reference>
<dbReference type="InterPro" id="IPR051527">
    <property type="entry name" value="KLR_subfamily_B"/>
</dbReference>
<dbReference type="Ensembl" id="ENSPSIT00000018554.1">
    <property type="protein sequence ID" value="ENSPSIP00000018468.1"/>
    <property type="gene ID" value="ENSPSIG00000016393.1"/>
</dbReference>
<keyword evidence="3" id="KW-0735">Signal-anchor</keyword>
<dbReference type="eggNOG" id="KOG4297">
    <property type="taxonomic scope" value="Eukaryota"/>
</dbReference>
<evidence type="ECO:0000256" key="5">
    <source>
        <dbReference type="ARBA" id="ARBA00023157"/>
    </source>
</evidence>
<protein>
    <recommendedName>
        <fullName evidence="6">C-type lectin domain-containing protein</fullName>
    </recommendedName>
</protein>
<dbReference type="EMBL" id="AGCU01175293">
    <property type="status" value="NOT_ANNOTATED_CDS"/>
    <property type="molecule type" value="Genomic_DNA"/>
</dbReference>
<dbReference type="GO" id="GO:0030246">
    <property type="term" value="F:carbohydrate binding"/>
    <property type="evidence" value="ECO:0007669"/>
    <property type="project" value="UniProtKB-KW"/>
</dbReference>
<reference evidence="8" key="2">
    <citation type="journal article" date="2013" name="Nat. Genet.">
        <title>The draft genomes of soft-shell turtle and green sea turtle yield insights into the development and evolution of the turtle-specific body plan.</title>
        <authorList>
            <person name="Wang Z."/>
            <person name="Pascual-Anaya J."/>
            <person name="Zadissa A."/>
            <person name="Li W."/>
            <person name="Niimura Y."/>
            <person name="Huang Z."/>
            <person name="Li C."/>
            <person name="White S."/>
            <person name="Xiong Z."/>
            <person name="Fang D."/>
            <person name="Wang B."/>
            <person name="Ming Y."/>
            <person name="Chen Y."/>
            <person name="Zheng Y."/>
            <person name="Kuraku S."/>
            <person name="Pignatelli M."/>
            <person name="Herrero J."/>
            <person name="Beal K."/>
            <person name="Nozawa M."/>
            <person name="Li Q."/>
            <person name="Wang J."/>
            <person name="Zhang H."/>
            <person name="Yu L."/>
            <person name="Shigenobu S."/>
            <person name="Wang J."/>
            <person name="Liu J."/>
            <person name="Flicek P."/>
            <person name="Searle S."/>
            <person name="Wang J."/>
            <person name="Kuratani S."/>
            <person name="Yin Y."/>
            <person name="Aken B."/>
            <person name="Zhang G."/>
            <person name="Irie N."/>
        </authorList>
    </citation>
    <scope>NUCLEOTIDE SEQUENCE [LARGE SCALE GENOMIC DNA]</scope>
    <source>
        <strain evidence="8">Daiwa-1</strain>
    </source>
</reference>
<evidence type="ECO:0000256" key="1">
    <source>
        <dbReference type="ARBA" id="ARBA00004606"/>
    </source>
</evidence>
<dbReference type="EMBL" id="AGCU01175292">
    <property type="status" value="NOT_ANNOTATED_CDS"/>
    <property type="molecule type" value="Genomic_DNA"/>
</dbReference>
<dbReference type="OMA" id="KTTWICK"/>
<dbReference type="InterPro" id="IPR033992">
    <property type="entry name" value="NKR-like_CTLD"/>
</dbReference>
<comment type="subcellular location">
    <subcellularLocation>
        <location evidence="1">Membrane</location>
        <topology evidence="1">Single-pass type II membrane protein</topology>
    </subcellularLocation>
</comment>
<proteinExistence type="predicted"/>
<dbReference type="GO" id="GO:0005886">
    <property type="term" value="C:plasma membrane"/>
    <property type="evidence" value="ECO:0007669"/>
    <property type="project" value="TreeGrafter"/>
</dbReference>
<dbReference type="GO" id="GO:0038023">
    <property type="term" value="F:signaling receptor activity"/>
    <property type="evidence" value="ECO:0007669"/>
    <property type="project" value="TreeGrafter"/>
</dbReference>
<keyword evidence="4" id="KW-1133">Transmembrane helix</keyword>
<evidence type="ECO:0000313" key="8">
    <source>
        <dbReference type="Proteomes" id="UP000007267"/>
    </source>
</evidence>
<dbReference type="GeneTree" id="ENSGT00940000154685"/>
<organism evidence="7 8">
    <name type="scientific">Pelodiscus sinensis</name>
    <name type="common">Chinese softshell turtle</name>
    <name type="synonym">Trionyx sinensis</name>
    <dbReference type="NCBI Taxonomy" id="13735"/>
    <lineage>
        <taxon>Eukaryota</taxon>
        <taxon>Metazoa</taxon>
        <taxon>Chordata</taxon>
        <taxon>Craniata</taxon>
        <taxon>Vertebrata</taxon>
        <taxon>Euteleostomi</taxon>
        <taxon>Archelosauria</taxon>
        <taxon>Testudinata</taxon>
        <taxon>Testudines</taxon>
        <taxon>Cryptodira</taxon>
        <taxon>Trionychia</taxon>
        <taxon>Trionychidae</taxon>
        <taxon>Pelodiscus</taxon>
    </lineage>
</organism>
<dbReference type="GO" id="GO:0042269">
    <property type="term" value="P:regulation of natural killer cell mediated cytotoxicity"/>
    <property type="evidence" value="ECO:0007669"/>
    <property type="project" value="TreeGrafter"/>
</dbReference>
<dbReference type="PANTHER" id="PTHR46784">
    <property type="entry name" value="KILLER CELL LECTIN-LIKE RECEPTOR SUBFAMILY B MEMBER 1"/>
    <property type="match status" value="1"/>
</dbReference>
<feature type="domain" description="C-type lectin" evidence="6">
    <location>
        <begin position="18"/>
        <end position="127"/>
    </location>
</feature>
<name>K7GDV7_PELSI</name>
<dbReference type="InterPro" id="IPR016186">
    <property type="entry name" value="C-type_lectin-like/link_sf"/>
</dbReference>
<dbReference type="PANTHER" id="PTHR46784:SF1">
    <property type="entry name" value="KILLER CELL LECTIN-LIKE RECEPTOR SUBFAMILY B MEMBER 1"/>
    <property type="match status" value="1"/>
</dbReference>
<keyword evidence="4" id="KW-0472">Membrane</keyword>
<dbReference type="HOGENOM" id="CLU_049894_8_5_1"/>
<dbReference type="EMBL" id="AGCU01175291">
    <property type="status" value="NOT_ANNOTATED_CDS"/>
    <property type="molecule type" value="Genomic_DNA"/>
</dbReference>
<evidence type="ECO:0000313" key="7">
    <source>
        <dbReference type="Ensembl" id="ENSPSIP00000018468.1"/>
    </source>
</evidence>
<keyword evidence="4" id="KW-0812">Transmembrane</keyword>
<dbReference type="PROSITE" id="PS50041">
    <property type="entry name" value="C_TYPE_LECTIN_2"/>
    <property type="match status" value="1"/>
</dbReference>
<dbReference type="Gene3D" id="3.10.100.10">
    <property type="entry name" value="Mannose-Binding Protein A, subunit A"/>
    <property type="match status" value="1"/>
</dbReference>
<keyword evidence="5" id="KW-1015">Disulfide bond</keyword>
<dbReference type="CDD" id="cd03593">
    <property type="entry name" value="CLECT_NK_receptors_like"/>
    <property type="match status" value="1"/>
</dbReference>